<dbReference type="EMBL" id="JACHXU010000013">
    <property type="protein sequence ID" value="MBB3207936.1"/>
    <property type="molecule type" value="Genomic_DNA"/>
</dbReference>
<name>A0A7W5H7G3_9BACT</name>
<feature type="compositionally biased region" description="Polar residues" evidence="1">
    <location>
        <begin position="10"/>
        <end position="22"/>
    </location>
</feature>
<accession>A0A7W5H7G3</accession>
<comment type="caution">
    <text evidence="2">The sequence shown here is derived from an EMBL/GenBank/DDBJ whole genome shotgun (WGS) entry which is preliminary data.</text>
</comment>
<gene>
    <name evidence="2" type="ORF">FHS27_003763</name>
</gene>
<organism evidence="2 3">
    <name type="scientific">Aporhodopirellula rubra</name>
    <dbReference type="NCBI Taxonomy" id="980271"/>
    <lineage>
        <taxon>Bacteria</taxon>
        <taxon>Pseudomonadati</taxon>
        <taxon>Planctomycetota</taxon>
        <taxon>Planctomycetia</taxon>
        <taxon>Pirellulales</taxon>
        <taxon>Pirellulaceae</taxon>
        <taxon>Aporhodopirellula</taxon>
    </lineage>
</organism>
<keyword evidence="3" id="KW-1185">Reference proteome</keyword>
<reference evidence="2 3" key="1">
    <citation type="submission" date="2020-08" db="EMBL/GenBank/DDBJ databases">
        <title>Genomic Encyclopedia of Type Strains, Phase III (KMG-III): the genomes of soil and plant-associated and newly described type strains.</title>
        <authorList>
            <person name="Whitman W."/>
        </authorList>
    </citation>
    <scope>NUCLEOTIDE SEQUENCE [LARGE SCALE GENOMIC DNA]</scope>
    <source>
        <strain evidence="2 3">CECT 8075</strain>
    </source>
</reference>
<evidence type="ECO:0000256" key="1">
    <source>
        <dbReference type="SAM" id="MobiDB-lite"/>
    </source>
</evidence>
<dbReference type="AlphaFoldDB" id="A0A7W5H7G3"/>
<evidence type="ECO:0000313" key="2">
    <source>
        <dbReference type="EMBL" id="MBB3207936.1"/>
    </source>
</evidence>
<evidence type="ECO:0000313" key="3">
    <source>
        <dbReference type="Proteomes" id="UP000536179"/>
    </source>
</evidence>
<feature type="region of interest" description="Disordered" evidence="1">
    <location>
        <begin position="1"/>
        <end position="22"/>
    </location>
</feature>
<dbReference type="Proteomes" id="UP000536179">
    <property type="component" value="Unassembled WGS sequence"/>
</dbReference>
<proteinExistence type="predicted"/>
<protein>
    <submittedName>
        <fullName evidence="2">Uncharacterized protein</fullName>
    </submittedName>
</protein>
<sequence>MHSHSRLPCSRQTATETLASTNPRKTCTKTLASQSQRHKEPIDKSLCVMTTPYDAFVDTAYVPRHREHCKRLPIWFRHGYQCEPK</sequence>